<keyword evidence="2" id="KW-0547">Nucleotide-binding</keyword>
<protein>
    <submittedName>
        <fullName evidence="11">F-box protein</fullName>
    </submittedName>
</protein>
<dbReference type="PANTHER" id="PTHR45626:SF14">
    <property type="entry name" value="ATP-DEPENDENT DNA HELICASE (EUROFUNG)"/>
    <property type="match status" value="1"/>
</dbReference>
<evidence type="ECO:0000256" key="1">
    <source>
        <dbReference type="ARBA" id="ARBA00022723"/>
    </source>
</evidence>
<evidence type="ECO:0000313" key="11">
    <source>
        <dbReference type="EMBL" id="KAL0464516.1"/>
    </source>
</evidence>
<dbReference type="CDD" id="cd18008">
    <property type="entry name" value="DEXDc_SHPRH-like"/>
    <property type="match status" value="1"/>
</dbReference>
<keyword evidence="5" id="KW-0862">Zinc</keyword>
<keyword evidence="3" id="KW-0863">Zinc-finger</keyword>
<feature type="domain" description="Helicase C-terminal" evidence="10">
    <location>
        <begin position="1037"/>
        <end position="1188"/>
    </location>
</feature>
<dbReference type="InterPro" id="IPR038718">
    <property type="entry name" value="SNF2-like_sf"/>
</dbReference>
<dbReference type="InterPro" id="IPR027417">
    <property type="entry name" value="P-loop_NTPase"/>
</dbReference>
<proteinExistence type="predicted"/>
<dbReference type="InterPro" id="IPR001650">
    <property type="entry name" value="Helicase_C-like"/>
</dbReference>
<evidence type="ECO:0000259" key="9">
    <source>
        <dbReference type="PROSITE" id="PS51192"/>
    </source>
</evidence>
<keyword evidence="4" id="KW-0378">Hydrolase</keyword>
<dbReference type="EMBL" id="JACGWN010000001">
    <property type="protein sequence ID" value="KAL0464516.1"/>
    <property type="molecule type" value="Genomic_DNA"/>
</dbReference>
<evidence type="ECO:0000256" key="5">
    <source>
        <dbReference type="ARBA" id="ARBA00022833"/>
    </source>
</evidence>
<dbReference type="InterPro" id="IPR000330">
    <property type="entry name" value="SNF2_N"/>
</dbReference>
<dbReference type="AlphaFoldDB" id="A0AAW2YF21"/>
<name>A0AAW2YF21_9LAMI</name>
<keyword evidence="1" id="KW-0479">Metal-binding</keyword>
<dbReference type="InterPro" id="IPR036047">
    <property type="entry name" value="F-box-like_dom_sf"/>
</dbReference>
<dbReference type="Gene3D" id="3.40.50.10810">
    <property type="entry name" value="Tandem AAA-ATPase domain"/>
    <property type="match status" value="2"/>
</dbReference>
<dbReference type="CDD" id="cd18793">
    <property type="entry name" value="SF2_C_SNF"/>
    <property type="match status" value="1"/>
</dbReference>
<evidence type="ECO:0000256" key="7">
    <source>
        <dbReference type="SAM" id="MobiDB-lite"/>
    </source>
</evidence>
<dbReference type="InterPro" id="IPR014001">
    <property type="entry name" value="Helicase_ATP-bd"/>
</dbReference>
<dbReference type="Pfam" id="PF00646">
    <property type="entry name" value="F-box"/>
    <property type="match status" value="1"/>
</dbReference>
<dbReference type="SMART" id="SM00487">
    <property type="entry name" value="DEXDc"/>
    <property type="match status" value="1"/>
</dbReference>
<dbReference type="Gene3D" id="3.30.40.100">
    <property type="match status" value="1"/>
</dbReference>
<dbReference type="Pfam" id="PF07496">
    <property type="entry name" value="zf-CW"/>
    <property type="match status" value="1"/>
</dbReference>
<evidence type="ECO:0000259" key="8">
    <source>
        <dbReference type="PROSITE" id="PS51050"/>
    </source>
</evidence>
<evidence type="ECO:0000259" key="10">
    <source>
        <dbReference type="PROSITE" id="PS51194"/>
    </source>
</evidence>
<dbReference type="PROSITE" id="PS51194">
    <property type="entry name" value="HELICASE_CTER"/>
    <property type="match status" value="1"/>
</dbReference>
<evidence type="ECO:0000256" key="3">
    <source>
        <dbReference type="ARBA" id="ARBA00022771"/>
    </source>
</evidence>
<dbReference type="GO" id="GO:0005524">
    <property type="term" value="F:ATP binding"/>
    <property type="evidence" value="ECO:0007669"/>
    <property type="project" value="UniProtKB-KW"/>
</dbReference>
<gene>
    <name evidence="11" type="ORF">Slati_0339200</name>
</gene>
<dbReference type="SUPFAM" id="SSF52540">
    <property type="entry name" value="P-loop containing nucleoside triphosphate hydrolases"/>
    <property type="match status" value="3"/>
</dbReference>
<evidence type="ECO:0000256" key="2">
    <source>
        <dbReference type="ARBA" id="ARBA00022741"/>
    </source>
</evidence>
<dbReference type="GO" id="GO:0006281">
    <property type="term" value="P:DNA repair"/>
    <property type="evidence" value="ECO:0007669"/>
    <property type="project" value="TreeGrafter"/>
</dbReference>
<dbReference type="InterPro" id="IPR011124">
    <property type="entry name" value="Znf_CW"/>
</dbReference>
<dbReference type="GO" id="GO:0016787">
    <property type="term" value="F:hydrolase activity"/>
    <property type="evidence" value="ECO:0007669"/>
    <property type="project" value="UniProtKB-KW"/>
</dbReference>
<dbReference type="InterPro" id="IPR050628">
    <property type="entry name" value="SNF2_RAD54_helicase_TF"/>
</dbReference>
<dbReference type="SUPFAM" id="SSF81383">
    <property type="entry name" value="F-box domain"/>
    <property type="match status" value="1"/>
</dbReference>
<dbReference type="PROSITE" id="PS51050">
    <property type="entry name" value="ZF_CW"/>
    <property type="match status" value="1"/>
</dbReference>
<dbReference type="InterPro" id="IPR001810">
    <property type="entry name" value="F-box_dom"/>
</dbReference>
<dbReference type="Pfam" id="PF00176">
    <property type="entry name" value="SNF2-rel_dom"/>
    <property type="match status" value="1"/>
</dbReference>
<dbReference type="PANTHER" id="PTHR45626">
    <property type="entry name" value="TRANSCRIPTION TERMINATION FACTOR 2-RELATED"/>
    <property type="match status" value="1"/>
</dbReference>
<organism evidence="11">
    <name type="scientific">Sesamum latifolium</name>
    <dbReference type="NCBI Taxonomy" id="2727402"/>
    <lineage>
        <taxon>Eukaryota</taxon>
        <taxon>Viridiplantae</taxon>
        <taxon>Streptophyta</taxon>
        <taxon>Embryophyta</taxon>
        <taxon>Tracheophyta</taxon>
        <taxon>Spermatophyta</taxon>
        <taxon>Magnoliopsida</taxon>
        <taxon>eudicotyledons</taxon>
        <taxon>Gunneridae</taxon>
        <taxon>Pentapetalae</taxon>
        <taxon>asterids</taxon>
        <taxon>lamiids</taxon>
        <taxon>Lamiales</taxon>
        <taxon>Pedaliaceae</taxon>
        <taxon>Sesamum</taxon>
    </lineage>
</organism>
<dbReference type="CDD" id="cd09917">
    <property type="entry name" value="F-box_SF"/>
    <property type="match status" value="1"/>
</dbReference>
<comment type="caution">
    <text evidence="11">The sequence shown here is derived from an EMBL/GenBank/DDBJ whole genome shotgun (WGS) entry which is preliminary data.</text>
</comment>
<dbReference type="GO" id="GO:0008270">
    <property type="term" value="F:zinc ion binding"/>
    <property type="evidence" value="ECO:0007669"/>
    <property type="project" value="UniProtKB-KW"/>
</dbReference>
<accession>A0AAW2YF21</accession>
<dbReference type="PROSITE" id="PS51192">
    <property type="entry name" value="HELICASE_ATP_BIND_1"/>
    <property type="match status" value="1"/>
</dbReference>
<reference evidence="11" key="2">
    <citation type="journal article" date="2024" name="Plant">
        <title>Genomic evolution and insights into agronomic trait innovations of Sesamum species.</title>
        <authorList>
            <person name="Miao H."/>
            <person name="Wang L."/>
            <person name="Qu L."/>
            <person name="Liu H."/>
            <person name="Sun Y."/>
            <person name="Le M."/>
            <person name="Wang Q."/>
            <person name="Wei S."/>
            <person name="Zheng Y."/>
            <person name="Lin W."/>
            <person name="Duan Y."/>
            <person name="Cao H."/>
            <person name="Xiong S."/>
            <person name="Wang X."/>
            <person name="Wei L."/>
            <person name="Li C."/>
            <person name="Ma Q."/>
            <person name="Ju M."/>
            <person name="Zhao R."/>
            <person name="Li G."/>
            <person name="Mu C."/>
            <person name="Tian Q."/>
            <person name="Mei H."/>
            <person name="Zhang T."/>
            <person name="Gao T."/>
            <person name="Zhang H."/>
        </authorList>
    </citation>
    <scope>NUCLEOTIDE SEQUENCE</scope>
    <source>
        <strain evidence="11">KEN1</strain>
    </source>
</reference>
<dbReference type="InterPro" id="IPR049730">
    <property type="entry name" value="SNF2/RAD54-like_C"/>
</dbReference>
<feature type="region of interest" description="Disordered" evidence="7">
    <location>
        <begin position="505"/>
        <end position="527"/>
    </location>
</feature>
<dbReference type="GO" id="GO:0008094">
    <property type="term" value="F:ATP-dependent activity, acting on DNA"/>
    <property type="evidence" value="ECO:0007669"/>
    <property type="project" value="TreeGrafter"/>
</dbReference>
<reference evidence="11" key="1">
    <citation type="submission" date="2020-06" db="EMBL/GenBank/DDBJ databases">
        <authorList>
            <person name="Li T."/>
            <person name="Hu X."/>
            <person name="Zhang T."/>
            <person name="Song X."/>
            <person name="Zhang H."/>
            <person name="Dai N."/>
            <person name="Sheng W."/>
            <person name="Hou X."/>
            <person name="Wei L."/>
        </authorList>
    </citation>
    <scope>NUCLEOTIDE SEQUENCE</scope>
    <source>
        <strain evidence="11">KEN1</strain>
        <tissue evidence="11">Leaf</tissue>
    </source>
</reference>
<dbReference type="SMART" id="SM00256">
    <property type="entry name" value="FBOX"/>
    <property type="match status" value="1"/>
</dbReference>
<dbReference type="SMART" id="SM00490">
    <property type="entry name" value="HELICc"/>
    <property type="match status" value="1"/>
</dbReference>
<evidence type="ECO:0000256" key="4">
    <source>
        <dbReference type="ARBA" id="ARBA00022801"/>
    </source>
</evidence>
<dbReference type="SUPFAM" id="SSF57850">
    <property type="entry name" value="RING/U-box"/>
    <property type="match status" value="1"/>
</dbReference>
<dbReference type="PROSITE" id="PS00518">
    <property type="entry name" value="ZF_RING_1"/>
    <property type="match status" value="1"/>
</dbReference>
<dbReference type="Gene3D" id="3.40.50.300">
    <property type="entry name" value="P-loop containing nucleotide triphosphate hydrolases"/>
    <property type="match status" value="1"/>
</dbReference>
<sequence>MENDAEPPPDHKLCGYLCALLTVPADASSSIPLNSLCSIGGDPPNVYFATQNDVRLTPMGKPESSDSNATPSVKKRWSRIGMVHGSISVVHQLHALVTHKCFRIVARITRILPHRTAVECGSREVRAVVLVDVYLPIDLWSGWQFPRSSSIAAALFKHLSCDWEARSLMLKSVKLDDDDYYSICNVTDCHVLGCRRHCSAPDNLKKKKLFELQEIFKSLPCVTKKVDYDDSRVKPAVSSCESGIWVLSDDILINILTTLSPIDLVKISLACRHLRFLAASIMPCMKLKLYPHQQAAVEWMLQREKECKVLKHPLYMNFRTEDGFDFNINMVSGEIVAGIVPTIRDFRGGMFCDEPGLGKTITAISLILKTQGTLAEPPDAVQVIWCMHDGNQRCGYYEARADKITKGNVSSIKNILGHKTRRGQLCLDELTPQKICSGYQSKSPWPLGSGEQIVEPTDSCSNKRIKLCEPACSTPATISMQSSRSWSNARRNLLAAYKEPSFTSQRCSKNRKHASKGDKQRSPGNQCDACSKWRKVADGCVANTSRAWFCSMNSDPSYHSCNVPEESWDCREPITYLPGFHTKGSYGGQEENISFFIGVLKDHYTLLNSETKKALTWLAKLSPGKLAEMETIGLVSPIVGTSLFDTRVARDYHKIFQAFGLIKRVEKGVLRWYYPKSLVNLAFDLDSLRIALCEPLDSLRLYLSSATLIVVPSNLVDHWRTQIERHVRPGQLRVYIWGDQKEKPSGHCLAWDFDVVITTFNRLSAEWGPRKRSVLMQVHWLRVVLDEGHTLGSSLSLTNKLQMAVSLTATNRWLLTGTPTPNTPNSQLSYLQPMLKFLKEEIYGQHQKSWEAGILRPFEAEMEEGRVTDAGQDIQETMDILVDSGLDPASEEYAFIKYSLLNGGNCMRCREWCRLPVITPCRHLLCLDCVALDSERCTFPGCGNSYEMQSPEELARPENPNPKWPVPKDLIELQPSYKQDDWNPDWQSTSSSKVTYLVRRLKELQEMNRTIGYGDKREFISNELNFSSNRSSFHISLDQEACDKARNEWSHVPSEKVIIFSQFLEHIHVIEQQLSIAGIQFAGMYSPMHSSNKMKSLATFQHDANCMALLMDGSAALGLDLSFVTHVYLMEPIWDRSMEEQVISRAHRMGAARPIHVETLAMTGTIEEQMLKFLQDGDECRRLLKEEFGTNGLEGTRSFRTLHDFAESNYLTHLSFVRTSSTTEQLDKL</sequence>
<evidence type="ECO:0000256" key="6">
    <source>
        <dbReference type="ARBA" id="ARBA00022840"/>
    </source>
</evidence>
<feature type="domain" description="CW-type" evidence="8">
    <location>
        <begin position="518"/>
        <end position="569"/>
    </location>
</feature>
<feature type="domain" description="Helicase ATP-binding" evidence="9">
    <location>
        <begin position="707"/>
        <end position="837"/>
    </location>
</feature>
<dbReference type="GO" id="GO:0005634">
    <property type="term" value="C:nucleus"/>
    <property type="evidence" value="ECO:0007669"/>
    <property type="project" value="TreeGrafter"/>
</dbReference>
<keyword evidence="6" id="KW-0067">ATP-binding</keyword>
<dbReference type="Pfam" id="PF00271">
    <property type="entry name" value="Helicase_C"/>
    <property type="match status" value="1"/>
</dbReference>
<dbReference type="InterPro" id="IPR017907">
    <property type="entry name" value="Znf_RING_CS"/>
</dbReference>